<dbReference type="Pfam" id="PF02458">
    <property type="entry name" value="Transferase"/>
    <property type="match status" value="1"/>
</dbReference>
<dbReference type="PANTHER" id="PTHR31623">
    <property type="entry name" value="F21J9.9"/>
    <property type="match status" value="1"/>
</dbReference>
<keyword evidence="2" id="KW-0808">Transferase</keyword>
<name>A0ABM0U6D8_CAMSA</name>
<dbReference type="Gene3D" id="3.30.559.10">
    <property type="entry name" value="Chloramphenicol acetyltransferase-like domain"/>
    <property type="match status" value="2"/>
</dbReference>
<evidence type="ECO:0000256" key="3">
    <source>
        <dbReference type="ARBA" id="ARBA00023315"/>
    </source>
</evidence>
<sequence length="360" mass="39580">MEAKLEVTGREVIKPASPSPRDRLQLSILDFHCPPVYVSTVFFYKAGDYVPETFSGKLKSSLAETLSRFYPLAGRIEGVSISCNDEGAVFSEAYSDLLLPHFLRNLNTDSLDGFLPKLAPGDSPGEWPLLSVKVTFFGSGSGVAVSVSVSHKICDATSLAIFVNDWATTTAKGKSNDKAVNTIEFAETTIFPPPHKMFQQFPSEGSNLDIKSIIKRFVFEPSKLAELRHKAASEGVPVPTRVEAIMSLLWKCATRSSRSNSVSQRQAMMSQAMDLRPRIPSTLLSENAIGNLQTGFGLKKDADRELEIPEIVARLRKAKEGFNEMIEENLQSNTLGQSLLSLMNEGDYNVPDTDIYIMSS</sequence>
<evidence type="ECO:0000256" key="1">
    <source>
        <dbReference type="ARBA" id="ARBA00009861"/>
    </source>
</evidence>
<dbReference type="InterPro" id="IPR023213">
    <property type="entry name" value="CAT-like_dom_sf"/>
</dbReference>
<protein>
    <submittedName>
        <fullName evidence="5">BAHD acyltransferase At5g47980-like</fullName>
    </submittedName>
</protein>
<proteinExistence type="inferred from homology"/>
<keyword evidence="4" id="KW-1185">Reference proteome</keyword>
<evidence type="ECO:0000256" key="2">
    <source>
        <dbReference type="ARBA" id="ARBA00022679"/>
    </source>
</evidence>
<accession>A0ABM0U6D8</accession>
<gene>
    <name evidence="5" type="primary">LOC104720359</name>
</gene>
<dbReference type="GeneID" id="104720359"/>
<keyword evidence="3" id="KW-0012">Acyltransferase</keyword>
<comment type="similarity">
    <text evidence="1">Belongs to the plant acyltransferase family.</text>
</comment>
<reference evidence="4" key="1">
    <citation type="journal article" date="2014" name="Nat. Commun.">
        <title>The emerging biofuel crop Camelina sativa retains a highly undifferentiated hexaploid genome structure.</title>
        <authorList>
            <person name="Kagale S."/>
            <person name="Koh C."/>
            <person name="Nixon J."/>
            <person name="Bollina V."/>
            <person name="Clarke W.E."/>
            <person name="Tuteja R."/>
            <person name="Spillane C."/>
            <person name="Robinson S.J."/>
            <person name="Links M.G."/>
            <person name="Clarke C."/>
            <person name="Higgins E.E."/>
            <person name="Huebert T."/>
            <person name="Sharpe A.G."/>
            <person name="Parkin I.A."/>
        </authorList>
    </citation>
    <scope>NUCLEOTIDE SEQUENCE [LARGE SCALE GENOMIC DNA]</scope>
    <source>
        <strain evidence="4">cv. DH55</strain>
    </source>
</reference>
<dbReference type="Proteomes" id="UP000694864">
    <property type="component" value="Chromosome 10"/>
</dbReference>
<reference evidence="5" key="2">
    <citation type="submission" date="2025-08" db="UniProtKB">
        <authorList>
            <consortium name="RefSeq"/>
        </authorList>
    </citation>
    <scope>IDENTIFICATION</scope>
    <source>
        <tissue evidence="5">Leaf</tissue>
    </source>
</reference>
<dbReference type="RefSeq" id="XP_010436579.1">
    <property type="nucleotide sequence ID" value="XM_010438277.2"/>
</dbReference>
<evidence type="ECO:0000313" key="5">
    <source>
        <dbReference type="RefSeq" id="XP_010436579.1"/>
    </source>
</evidence>
<organism evidence="4 5">
    <name type="scientific">Camelina sativa</name>
    <name type="common">False flax</name>
    <name type="synonym">Myagrum sativum</name>
    <dbReference type="NCBI Taxonomy" id="90675"/>
    <lineage>
        <taxon>Eukaryota</taxon>
        <taxon>Viridiplantae</taxon>
        <taxon>Streptophyta</taxon>
        <taxon>Embryophyta</taxon>
        <taxon>Tracheophyta</taxon>
        <taxon>Spermatophyta</taxon>
        <taxon>Magnoliopsida</taxon>
        <taxon>eudicotyledons</taxon>
        <taxon>Gunneridae</taxon>
        <taxon>Pentapetalae</taxon>
        <taxon>rosids</taxon>
        <taxon>malvids</taxon>
        <taxon>Brassicales</taxon>
        <taxon>Brassicaceae</taxon>
        <taxon>Camelineae</taxon>
        <taxon>Camelina</taxon>
    </lineage>
</organism>
<evidence type="ECO:0000313" key="4">
    <source>
        <dbReference type="Proteomes" id="UP000694864"/>
    </source>
</evidence>
<dbReference type="PANTHER" id="PTHR31623:SF119">
    <property type="entry name" value="BAHD ACYLTRANSFERASE BIA1"/>
    <property type="match status" value="1"/>
</dbReference>